<evidence type="ECO:0000256" key="1">
    <source>
        <dbReference type="PROSITE-ProRule" id="PRU00076"/>
    </source>
</evidence>
<dbReference type="Pfam" id="PF00008">
    <property type="entry name" value="EGF"/>
    <property type="match status" value="1"/>
</dbReference>
<dbReference type="AlphaFoldDB" id="A0A024G9F1"/>
<feature type="signal peptide" evidence="3">
    <location>
        <begin position="1"/>
        <end position="16"/>
    </location>
</feature>
<keyword evidence="2" id="KW-0812">Transmembrane</keyword>
<dbReference type="SUPFAM" id="SSF57196">
    <property type="entry name" value="EGF/Laminin"/>
    <property type="match status" value="1"/>
</dbReference>
<dbReference type="PROSITE" id="PS50026">
    <property type="entry name" value="EGF_3"/>
    <property type="match status" value="2"/>
</dbReference>
<evidence type="ECO:0000259" key="4">
    <source>
        <dbReference type="PROSITE" id="PS50026"/>
    </source>
</evidence>
<proteinExistence type="predicted"/>
<sequence length="359" mass="37906">MQIVLFLCLALLSVHGKKPGYCKNEKSCQAQAKGYTCVSVQTSRTGATDVKQCLPNQDSTEICAGVRPGVCPSLSTWPTAYKSISCVCAFIYPTAKCKKPGTPNKAGYVNCLYVKDLNGEEVGVIYGCVDYSVFDKRLLFKERSSADKLAQMLDYPKVISDNCINPSAPDVVCSARGTCVPSGQRSMDYRCVCTVGYKGRFCQKIDSNKCINAGQCAAGTCNMRSQQCECNEGTTGNQCAYCDPTSSKACGGHGKCMSNVTNQDALGGAEDGSGSSSVSGTVGDAGRGLASVGQENVTGGVCNCESGYTGAQCDRRVEKKSVISDDSLSGSDNEDNGAALISLSVVFTYMLLLMPLILM</sequence>
<keyword evidence="1" id="KW-0245">EGF-like domain</keyword>
<feature type="domain" description="EGF-like" evidence="4">
    <location>
        <begin position="206"/>
        <end position="240"/>
    </location>
</feature>
<dbReference type="InterPro" id="IPR000742">
    <property type="entry name" value="EGF"/>
</dbReference>
<keyword evidence="3" id="KW-0732">Signal</keyword>
<feature type="disulfide bond" evidence="1">
    <location>
        <begin position="230"/>
        <end position="239"/>
    </location>
</feature>
<keyword evidence="1" id="KW-1015">Disulfide bond</keyword>
<keyword evidence="2" id="KW-0472">Membrane</keyword>
<dbReference type="GO" id="GO:0005112">
    <property type="term" value="F:Notch binding"/>
    <property type="evidence" value="ECO:0007669"/>
    <property type="project" value="TreeGrafter"/>
</dbReference>
<comment type="caution">
    <text evidence="5">The sequence shown here is derived from an EMBL/GenBank/DDBJ whole genome shotgun (WGS) entry which is preliminary data.</text>
</comment>
<feature type="domain" description="EGF-like" evidence="4">
    <location>
        <begin position="159"/>
        <end position="203"/>
    </location>
</feature>
<feature type="chain" id="PRO_5001529409" description="EGF-like domain-containing protein" evidence="3">
    <location>
        <begin position="17"/>
        <end position="359"/>
    </location>
</feature>
<protein>
    <recommendedName>
        <fullName evidence="4">EGF-like domain-containing protein</fullName>
    </recommendedName>
</protein>
<dbReference type="Proteomes" id="UP000053237">
    <property type="component" value="Unassembled WGS sequence"/>
</dbReference>
<dbReference type="STRING" id="65357.A0A024G9F1"/>
<organism evidence="5 6">
    <name type="scientific">Albugo candida</name>
    <dbReference type="NCBI Taxonomy" id="65357"/>
    <lineage>
        <taxon>Eukaryota</taxon>
        <taxon>Sar</taxon>
        <taxon>Stramenopiles</taxon>
        <taxon>Oomycota</taxon>
        <taxon>Peronosporomycetes</taxon>
        <taxon>Albuginales</taxon>
        <taxon>Albuginaceae</taxon>
        <taxon>Albugo</taxon>
    </lineage>
</organism>
<dbReference type="OrthoDB" id="283575at2759"/>
<dbReference type="PROSITE" id="PS00022">
    <property type="entry name" value="EGF_1"/>
    <property type="match status" value="2"/>
</dbReference>
<evidence type="ECO:0000256" key="3">
    <source>
        <dbReference type="SAM" id="SignalP"/>
    </source>
</evidence>
<accession>A0A024G9F1</accession>
<feature type="transmembrane region" description="Helical" evidence="2">
    <location>
        <begin position="337"/>
        <end position="358"/>
    </location>
</feature>
<keyword evidence="6" id="KW-1185">Reference proteome</keyword>
<dbReference type="InterPro" id="IPR050906">
    <property type="entry name" value="Notch_signaling"/>
</dbReference>
<name>A0A024G9F1_9STRA</name>
<gene>
    <name evidence="5" type="ORF">BN9_042800</name>
</gene>
<dbReference type="InParanoid" id="A0A024G9F1"/>
<dbReference type="PANTHER" id="PTHR24044:SF502">
    <property type="entry name" value="ANTERIOR PHARYNX IN EXCESS PROTEIN 1-RELATED"/>
    <property type="match status" value="1"/>
</dbReference>
<reference evidence="5 6" key="1">
    <citation type="submission" date="2012-05" db="EMBL/GenBank/DDBJ databases">
        <title>Recombination and specialization in a pathogen metapopulation.</title>
        <authorList>
            <person name="Gardiner A."/>
            <person name="Kemen E."/>
            <person name="Schultz-Larsen T."/>
            <person name="MacLean D."/>
            <person name="Van Oosterhout C."/>
            <person name="Jones J.D.G."/>
        </authorList>
    </citation>
    <scope>NUCLEOTIDE SEQUENCE [LARGE SCALE GENOMIC DNA]</scope>
    <source>
        <strain evidence="5 6">Ac Nc2</strain>
    </source>
</reference>
<evidence type="ECO:0000256" key="2">
    <source>
        <dbReference type="SAM" id="Phobius"/>
    </source>
</evidence>
<feature type="disulfide bond" evidence="1">
    <location>
        <begin position="193"/>
        <end position="202"/>
    </location>
</feature>
<keyword evidence="2" id="KW-1133">Transmembrane helix</keyword>
<dbReference type="PROSITE" id="PS01186">
    <property type="entry name" value="EGF_2"/>
    <property type="match status" value="1"/>
</dbReference>
<comment type="caution">
    <text evidence="1">Lacks conserved residue(s) required for the propagation of feature annotation.</text>
</comment>
<dbReference type="Gene3D" id="2.10.25.10">
    <property type="entry name" value="Laminin"/>
    <property type="match status" value="1"/>
</dbReference>
<dbReference type="PANTHER" id="PTHR24044">
    <property type="entry name" value="NOTCH LIGAND FAMILY MEMBER"/>
    <property type="match status" value="1"/>
</dbReference>
<evidence type="ECO:0000313" key="6">
    <source>
        <dbReference type="Proteomes" id="UP000053237"/>
    </source>
</evidence>
<evidence type="ECO:0000313" key="5">
    <source>
        <dbReference type="EMBL" id="CCI43496.1"/>
    </source>
</evidence>
<dbReference type="EMBL" id="CAIX01000050">
    <property type="protein sequence ID" value="CCI43496.1"/>
    <property type="molecule type" value="Genomic_DNA"/>
</dbReference>
<dbReference type="SMART" id="SM00181">
    <property type="entry name" value="EGF"/>
    <property type="match status" value="3"/>
</dbReference>